<evidence type="ECO:0000256" key="1">
    <source>
        <dbReference type="SAM" id="SignalP"/>
    </source>
</evidence>
<protein>
    <recommendedName>
        <fullName evidence="4">PrcB C-terminal</fullName>
    </recommendedName>
</protein>
<evidence type="ECO:0008006" key="4">
    <source>
        <dbReference type="Google" id="ProtNLM"/>
    </source>
</evidence>
<accession>A0ABT3HNM1</accession>
<proteinExistence type="predicted"/>
<keyword evidence="1" id="KW-0732">Signal</keyword>
<evidence type="ECO:0000313" key="2">
    <source>
        <dbReference type="EMBL" id="MCW3161333.1"/>
    </source>
</evidence>
<evidence type="ECO:0000313" key="3">
    <source>
        <dbReference type="Proteomes" id="UP001163719"/>
    </source>
</evidence>
<feature type="signal peptide" evidence="1">
    <location>
        <begin position="1"/>
        <end position="18"/>
    </location>
</feature>
<dbReference type="PROSITE" id="PS51257">
    <property type="entry name" value="PROKAR_LIPOPROTEIN"/>
    <property type="match status" value="1"/>
</dbReference>
<keyword evidence="3" id="KW-1185">Reference proteome</keyword>
<dbReference type="Proteomes" id="UP001163719">
    <property type="component" value="Unassembled WGS sequence"/>
</dbReference>
<sequence>MKSLFILCFAIMMSCTTAPSQKSSEMQQKTEILASESQGGTGKVGFTILSNEQDFQKALKGNGLNNLIVEVGARADSKPALKFPKDKKVVLYNLGTFRSGDHTIREIKNTYVKDNILYVEIPYVERSEMEIQVISNPYVIFTVPSTYNFTSIEFKSLK</sequence>
<organism evidence="2 3">
    <name type="scientific">Chryseobacterium oryctis</name>
    <dbReference type="NCBI Taxonomy" id="2952618"/>
    <lineage>
        <taxon>Bacteria</taxon>
        <taxon>Pseudomonadati</taxon>
        <taxon>Bacteroidota</taxon>
        <taxon>Flavobacteriia</taxon>
        <taxon>Flavobacteriales</taxon>
        <taxon>Weeksellaceae</taxon>
        <taxon>Chryseobacterium group</taxon>
        <taxon>Chryseobacterium</taxon>
    </lineage>
</organism>
<comment type="caution">
    <text evidence="2">The sequence shown here is derived from an EMBL/GenBank/DDBJ whole genome shotgun (WGS) entry which is preliminary data.</text>
</comment>
<name>A0ABT3HNM1_9FLAO</name>
<reference evidence="2" key="1">
    <citation type="submission" date="2022-10" db="EMBL/GenBank/DDBJ databases">
        <title>Chryseobacterium babae sp. nov. isolated from the gut of the beetle Oryctes rhinoceros, and Chryseobacterium kimseyorum sp. nov., isolated from a stick insect rearing cage.</title>
        <authorList>
            <person name="Shelomi M."/>
            <person name="Han C.-J."/>
            <person name="Chen W.-M."/>
            <person name="Chen H.-K."/>
            <person name="Liaw S.-J."/>
            <person name="Muhle E."/>
            <person name="Clermont D."/>
        </authorList>
    </citation>
    <scope>NUCLEOTIDE SEQUENCE</scope>
    <source>
        <strain evidence="2">WLa1L2M3</strain>
    </source>
</reference>
<gene>
    <name evidence="2" type="ORF">OH806_08650</name>
</gene>
<dbReference type="EMBL" id="JAPDHV010000003">
    <property type="protein sequence ID" value="MCW3161333.1"/>
    <property type="molecule type" value="Genomic_DNA"/>
</dbReference>
<feature type="chain" id="PRO_5046781864" description="PrcB C-terminal" evidence="1">
    <location>
        <begin position="19"/>
        <end position="158"/>
    </location>
</feature>
<dbReference type="RefSeq" id="WP_264743277.1">
    <property type="nucleotide sequence ID" value="NZ_JAPDHV010000003.1"/>
</dbReference>